<name>A0A1I2Y4I9_9GAMM</name>
<sequence>MNCRIPWAWSSNRMALGLYLVVVLICLLVVGGTVGLLMMVRTPRYRTESSHLLQVFDRVLAGQATESEWHATVGYPIRHDAYLEGVRRKAQQIMDEHGRSWQVAQGGSLLSRSGREELRVLRDELASRMIDKEGKREF</sequence>
<feature type="transmembrane region" description="Helical" evidence="1">
    <location>
        <begin position="16"/>
        <end position="40"/>
    </location>
</feature>
<keyword evidence="1" id="KW-0812">Transmembrane</keyword>
<accession>A0A1I2Y4I9</accession>
<protein>
    <submittedName>
        <fullName evidence="2">Uncharacterized protein</fullName>
    </submittedName>
</protein>
<dbReference type="STRING" id="442341.SAMN04487959_101229"/>
<keyword evidence="1" id="KW-0472">Membrane</keyword>
<evidence type="ECO:0000256" key="1">
    <source>
        <dbReference type="SAM" id="Phobius"/>
    </source>
</evidence>
<dbReference type="EMBL" id="FOPY01000001">
    <property type="protein sequence ID" value="SFH20640.1"/>
    <property type="molecule type" value="Genomic_DNA"/>
</dbReference>
<dbReference type="Proteomes" id="UP000199040">
    <property type="component" value="Unassembled WGS sequence"/>
</dbReference>
<evidence type="ECO:0000313" key="3">
    <source>
        <dbReference type="Proteomes" id="UP000199040"/>
    </source>
</evidence>
<keyword evidence="3" id="KW-1185">Reference proteome</keyword>
<proteinExistence type="predicted"/>
<keyword evidence="1" id="KW-1133">Transmembrane helix</keyword>
<evidence type="ECO:0000313" key="2">
    <source>
        <dbReference type="EMBL" id="SFH20640.1"/>
    </source>
</evidence>
<organism evidence="2 3">
    <name type="scientific">Modicisalibacter xianhensis</name>
    <dbReference type="NCBI Taxonomy" id="442341"/>
    <lineage>
        <taxon>Bacteria</taxon>
        <taxon>Pseudomonadati</taxon>
        <taxon>Pseudomonadota</taxon>
        <taxon>Gammaproteobacteria</taxon>
        <taxon>Oceanospirillales</taxon>
        <taxon>Halomonadaceae</taxon>
        <taxon>Modicisalibacter</taxon>
    </lineage>
</organism>
<gene>
    <name evidence="2" type="ORF">SAMN04487959_101229</name>
</gene>
<dbReference type="AlphaFoldDB" id="A0A1I2Y4I9"/>
<reference evidence="2 3" key="1">
    <citation type="submission" date="2016-10" db="EMBL/GenBank/DDBJ databases">
        <authorList>
            <person name="de Groot N.N."/>
        </authorList>
    </citation>
    <scope>NUCLEOTIDE SEQUENCE [LARGE SCALE GENOMIC DNA]</scope>
    <source>
        <strain evidence="2 3">CGMCC 1.6848</strain>
    </source>
</reference>